<dbReference type="EMBL" id="CM023487">
    <property type="protein sequence ID" value="KAH6926059.1"/>
    <property type="molecule type" value="Genomic_DNA"/>
</dbReference>
<organism evidence="1 2">
    <name type="scientific">Hyalomma asiaticum</name>
    <name type="common">Tick</name>
    <dbReference type="NCBI Taxonomy" id="266040"/>
    <lineage>
        <taxon>Eukaryota</taxon>
        <taxon>Metazoa</taxon>
        <taxon>Ecdysozoa</taxon>
        <taxon>Arthropoda</taxon>
        <taxon>Chelicerata</taxon>
        <taxon>Arachnida</taxon>
        <taxon>Acari</taxon>
        <taxon>Parasitiformes</taxon>
        <taxon>Ixodida</taxon>
        <taxon>Ixodoidea</taxon>
        <taxon>Ixodidae</taxon>
        <taxon>Hyalomminae</taxon>
        <taxon>Hyalomma</taxon>
    </lineage>
</organism>
<accession>A0ACB7RX70</accession>
<sequence>MGNESGGAATPAAGSLSTYRDKRHVLMEVGNSRVRLLDLSSKVPINEKLYVFPVPSAAERTYHWLNALRFEDSIFRGHHRPRRHNPRIENSEINQLHIKLADFSREECLAFFGALAENESLKMIVMESISRDVDAEWLCGTLRDYGLTDRVVIQNYLLDEVSIKVLPQCPEISNVILAPSFFKPHGEEEPETFSSLFDALGRCEHVTSVRVRCENLCGKRFDRTAMSCLAAYIRGARSLKKVEVDLSLSCHFAGDKFASFDKQLARALASNTTLASVSIVHVNLKVGDVNRLVNYARRNRHLTNFEVTEHDSTWYPRKCACCCSCRKLRRPVLPPMWDHVEVYVPRSRHYQEAPEWRQISLVHSARRRSFARLQEYVKRNASVVRAAVGFVLGHRGARVGQRAIELLQDHPDVLEIVRECAGVEMPEARNMIADAVSRLRHCSLNDFMRQTGVVREKIECFRDQPGGALRLTDINHQCWLRIRSFLKIADVVGVLDDL</sequence>
<comment type="caution">
    <text evidence="1">The sequence shown here is derived from an EMBL/GenBank/DDBJ whole genome shotgun (WGS) entry which is preliminary data.</text>
</comment>
<protein>
    <submittedName>
        <fullName evidence="1">Uncharacterized protein</fullName>
    </submittedName>
</protein>
<gene>
    <name evidence="1" type="ORF">HPB50_013577</name>
</gene>
<proteinExistence type="predicted"/>
<keyword evidence="2" id="KW-1185">Reference proteome</keyword>
<name>A0ACB7RX70_HYAAI</name>
<reference evidence="1" key="1">
    <citation type="submission" date="2020-05" db="EMBL/GenBank/DDBJ databases">
        <title>Large-scale comparative analyses of tick genomes elucidate their genetic diversity and vector capacities.</title>
        <authorList>
            <person name="Jia N."/>
            <person name="Wang J."/>
            <person name="Shi W."/>
            <person name="Du L."/>
            <person name="Sun Y."/>
            <person name="Zhan W."/>
            <person name="Jiang J."/>
            <person name="Wang Q."/>
            <person name="Zhang B."/>
            <person name="Ji P."/>
            <person name="Sakyi L.B."/>
            <person name="Cui X."/>
            <person name="Yuan T."/>
            <person name="Jiang B."/>
            <person name="Yang W."/>
            <person name="Lam T.T.-Y."/>
            <person name="Chang Q."/>
            <person name="Ding S."/>
            <person name="Wang X."/>
            <person name="Zhu J."/>
            <person name="Ruan X."/>
            <person name="Zhao L."/>
            <person name="Wei J."/>
            <person name="Que T."/>
            <person name="Du C."/>
            <person name="Cheng J."/>
            <person name="Dai P."/>
            <person name="Han X."/>
            <person name="Huang E."/>
            <person name="Gao Y."/>
            <person name="Liu J."/>
            <person name="Shao H."/>
            <person name="Ye R."/>
            <person name="Li L."/>
            <person name="Wei W."/>
            <person name="Wang X."/>
            <person name="Wang C."/>
            <person name="Yang T."/>
            <person name="Huo Q."/>
            <person name="Li W."/>
            <person name="Guo W."/>
            <person name="Chen H."/>
            <person name="Zhou L."/>
            <person name="Ni X."/>
            <person name="Tian J."/>
            <person name="Zhou Y."/>
            <person name="Sheng Y."/>
            <person name="Liu T."/>
            <person name="Pan Y."/>
            <person name="Xia L."/>
            <person name="Li J."/>
            <person name="Zhao F."/>
            <person name="Cao W."/>
        </authorList>
    </citation>
    <scope>NUCLEOTIDE SEQUENCE</scope>
    <source>
        <strain evidence="1">Hyas-2018</strain>
    </source>
</reference>
<evidence type="ECO:0000313" key="1">
    <source>
        <dbReference type="EMBL" id="KAH6926059.1"/>
    </source>
</evidence>
<evidence type="ECO:0000313" key="2">
    <source>
        <dbReference type="Proteomes" id="UP000821845"/>
    </source>
</evidence>
<dbReference type="Proteomes" id="UP000821845">
    <property type="component" value="Chromosome 7"/>
</dbReference>